<dbReference type="EMBL" id="SRLO01000050">
    <property type="protein sequence ID" value="TNN80808.1"/>
    <property type="molecule type" value="Genomic_DNA"/>
</dbReference>
<dbReference type="Proteomes" id="UP000314294">
    <property type="component" value="Unassembled WGS sequence"/>
</dbReference>
<evidence type="ECO:0000313" key="2">
    <source>
        <dbReference type="Proteomes" id="UP000314294"/>
    </source>
</evidence>
<proteinExistence type="predicted"/>
<evidence type="ECO:0000313" key="1">
    <source>
        <dbReference type="EMBL" id="TNN80808.1"/>
    </source>
</evidence>
<sequence length="326" mass="35200">MCGATRGSITAHPSYLNPEEIPQHPALINLKITRGHLILQCTADRSGSFYLLLLHRSQNAAEIQRGTNGVKLRGKPQRQTNLPVTCGAVATAGLAGRFFPRTAAELAAAGGALTHFVVLGRLLVLGSRAQSPGAVPLSRAHVDLAVEPQRSCEHGQQITPGVTMVISLAFLTQTESLLNDLRAALPVSSFVLPELPSIGCPVRESADPFVRSLWLWDICSRPFTNDLFAAQGSLDVSQYHYKCPERSNPGSRLLLEVRGARESPHAPQASAPRGCCALASRVREEPPGGSCPVLKFSASLHKDYSTETHRGRETITEPWLNYFTGT</sequence>
<comment type="caution">
    <text evidence="1">The sequence shown here is derived from an EMBL/GenBank/DDBJ whole genome shotgun (WGS) entry which is preliminary data.</text>
</comment>
<dbReference type="AlphaFoldDB" id="A0A4Z2IT85"/>
<organism evidence="1 2">
    <name type="scientific">Liparis tanakae</name>
    <name type="common">Tanaka's snailfish</name>
    <dbReference type="NCBI Taxonomy" id="230148"/>
    <lineage>
        <taxon>Eukaryota</taxon>
        <taxon>Metazoa</taxon>
        <taxon>Chordata</taxon>
        <taxon>Craniata</taxon>
        <taxon>Vertebrata</taxon>
        <taxon>Euteleostomi</taxon>
        <taxon>Actinopterygii</taxon>
        <taxon>Neopterygii</taxon>
        <taxon>Teleostei</taxon>
        <taxon>Neoteleostei</taxon>
        <taxon>Acanthomorphata</taxon>
        <taxon>Eupercaria</taxon>
        <taxon>Perciformes</taxon>
        <taxon>Cottioidei</taxon>
        <taxon>Cottales</taxon>
        <taxon>Liparidae</taxon>
        <taxon>Liparis</taxon>
    </lineage>
</organism>
<keyword evidence="2" id="KW-1185">Reference proteome</keyword>
<accession>A0A4Z2IT85</accession>
<name>A0A4Z2IT85_9TELE</name>
<gene>
    <name evidence="1" type="ORF">EYF80_008813</name>
</gene>
<protein>
    <submittedName>
        <fullName evidence="1">Uncharacterized protein</fullName>
    </submittedName>
</protein>
<reference evidence="1 2" key="1">
    <citation type="submission" date="2019-03" db="EMBL/GenBank/DDBJ databases">
        <title>First draft genome of Liparis tanakae, snailfish: a comprehensive survey of snailfish specific genes.</title>
        <authorList>
            <person name="Kim W."/>
            <person name="Song I."/>
            <person name="Jeong J.-H."/>
            <person name="Kim D."/>
            <person name="Kim S."/>
            <person name="Ryu S."/>
            <person name="Song J.Y."/>
            <person name="Lee S.K."/>
        </authorList>
    </citation>
    <scope>NUCLEOTIDE SEQUENCE [LARGE SCALE GENOMIC DNA]</scope>
    <source>
        <tissue evidence="1">Muscle</tissue>
    </source>
</reference>